<feature type="region of interest" description="Disordered" evidence="1">
    <location>
        <begin position="29"/>
        <end position="64"/>
    </location>
</feature>
<protein>
    <submittedName>
        <fullName evidence="2">Uncharacterized protein</fullName>
    </submittedName>
</protein>
<dbReference type="OrthoDB" id="2443829at2759"/>
<sequence>MRLKLTRTESVTLIRNNLTSANKELIELANQASEPTERPVATQGSSQMDIESSSSEEEPLPKRQKLRHVIATSNISSDIALIEDFFDTMSEEEIFRYKAK</sequence>
<evidence type="ECO:0000313" key="2">
    <source>
        <dbReference type="EMBL" id="PKK70734.1"/>
    </source>
</evidence>
<dbReference type="EMBL" id="LLXL01000584">
    <property type="protein sequence ID" value="PKK70734.1"/>
    <property type="molecule type" value="Genomic_DNA"/>
</dbReference>
<dbReference type="VEuPathDB" id="FungiDB:RhiirA1_473840"/>
<accession>A0A2N1NA54</accession>
<evidence type="ECO:0000256" key="1">
    <source>
        <dbReference type="SAM" id="MobiDB-lite"/>
    </source>
</evidence>
<reference evidence="2 3" key="2">
    <citation type="submission" date="2017-10" db="EMBL/GenBank/DDBJ databases">
        <title>Extensive intraspecific genome diversity in a model arbuscular mycorrhizal fungus.</title>
        <authorList>
            <person name="Chen E.C.H."/>
            <person name="Morin E."/>
            <person name="Baudet D."/>
            <person name="Noel J."/>
            <person name="Ndikumana S."/>
            <person name="Charron P."/>
            <person name="St-Onge C."/>
            <person name="Giorgi J."/>
            <person name="Grigoriev I.V."/>
            <person name="Roux C."/>
            <person name="Martin F.M."/>
            <person name="Corradi N."/>
        </authorList>
    </citation>
    <scope>NUCLEOTIDE SEQUENCE [LARGE SCALE GENOMIC DNA]</scope>
    <source>
        <strain evidence="2 3">C2</strain>
    </source>
</reference>
<comment type="caution">
    <text evidence="2">The sequence shown here is derived from an EMBL/GenBank/DDBJ whole genome shotgun (WGS) entry which is preliminary data.</text>
</comment>
<organism evidence="2 3">
    <name type="scientific">Rhizophagus irregularis</name>
    <dbReference type="NCBI Taxonomy" id="588596"/>
    <lineage>
        <taxon>Eukaryota</taxon>
        <taxon>Fungi</taxon>
        <taxon>Fungi incertae sedis</taxon>
        <taxon>Mucoromycota</taxon>
        <taxon>Glomeromycotina</taxon>
        <taxon>Glomeromycetes</taxon>
        <taxon>Glomerales</taxon>
        <taxon>Glomeraceae</taxon>
        <taxon>Rhizophagus</taxon>
    </lineage>
</organism>
<proteinExistence type="predicted"/>
<dbReference type="Proteomes" id="UP000233469">
    <property type="component" value="Unassembled WGS sequence"/>
</dbReference>
<evidence type="ECO:0000313" key="3">
    <source>
        <dbReference type="Proteomes" id="UP000233469"/>
    </source>
</evidence>
<name>A0A2N1NA54_9GLOM</name>
<gene>
    <name evidence="2" type="ORF">RhiirC2_779313</name>
</gene>
<dbReference type="AlphaFoldDB" id="A0A2N1NA54"/>
<reference evidence="2 3" key="1">
    <citation type="submission" date="2016-04" db="EMBL/GenBank/DDBJ databases">
        <title>Genome analyses suggest a sexual origin of heterokaryosis in a supposedly ancient asexual fungus.</title>
        <authorList>
            <person name="Ropars J."/>
            <person name="Sedzielewska K."/>
            <person name="Noel J."/>
            <person name="Charron P."/>
            <person name="Farinelli L."/>
            <person name="Marton T."/>
            <person name="Kruger M."/>
            <person name="Pelin A."/>
            <person name="Brachmann A."/>
            <person name="Corradi N."/>
        </authorList>
    </citation>
    <scope>NUCLEOTIDE SEQUENCE [LARGE SCALE GENOMIC DNA]</scope>
    <source>
        <strain evidence="2 3">C2</strain>
    </source>
</reference>
<dbReference type="VEuPathDB" id="FungiDB:FUN_015688"/>